<evidence type="ECO:0000313" key="2">
    <source>
        <dbReference type="EMBL" id="KAL3070149.1"/>
    </source>
</evidence>
<dbReference type="PROSITE" id="PS50097">
    <property type="entry name" value="BTB"/>
    <property type="match status" value="1"/>
</dbReference>
<organism evidence="2 3">
    <name type="scientific">Heterodera schachtii</name>
    <name type="common">Sugarbeet cyst nematode worm</name>
    <name type="synonym">Tylenchus schachtii</name>
    <dbReference type="NCBI Taxonomy" id="97005"/>
    <lineage>
        <taxon>Eukaryota</taxon>
        <taxon>Metazoa</taxon>
        <taxon>Ecdysozoa</taxon>
        <taxon>Nematoda</taxon>
        <taxon>Chromadorea</taxon>
        <taxon>Rhabditida</taxon>
        <taxon>Tylenchina</taxon>
        <taxon>Tylenchomorpha</taxon>
        <taxon>Tylenchoidea</taxon>
        <taxon>Heteroderidae</taxon>
        <taxon>Heteroderinae</taxon>
        <taxon>Heterodera</taxon>
    </lineage>
</organism>
<dbReference type="CDD" id="cd18186">
    <property type="entry name" value="BTB_POZ_ZBTB_KLHL-like"/>
    <property type="match status" value="1"/>
</dbReference>
<reference evidence="2 3" key="1">
    <citation type="submission" date="2024-10" db="EMBL/GenBank/DDBJ databases">
        <authorList>
            <person name="Kim D."/>
        </authorList>
    </citation>
    <scope>NUCLEOTIDE SEQUENCE [LARGE SCALE GENOMIC DNA]</scope>
    <source>
        <strain evidence="2">Taebaek</strain>
    </source>
</reference>
<protein>
    <recommendedName>
        <fullName evidence="1">BTB domain-containing protein</fullName>
    </recommendedName>
</protein>
<gene>
    <name evidence="2" type="ORF">niasHS_016858</name>
</gene>
<dbReference type="SMART" id="SM00225">
    <property type="entry name" value="BTB"/>
    <property type="match status" value="1"/>
</dbReference>
<dbReference type="PANTHER" id="PTHR22744:SF14">
    <property type="entry name" value="BTB DOMAIN-CONTAINING PROTEIN-RELATED"/>
    <property type="match status" value="1"/>
</dbReference>
<dbReference type="Gene3D" id="3.30.710.10">
    <property type="entry name" value="Potassium Channel Kv1.1, Chain A"/>
    <property type="match status" value="1"/>
</dbReference>
<name>A0ABD2HRR4_HETSC</name>
<dbReference type="EMBL" id="JBICCN010000417">
    <property type="protein sequence ID" value="KAL3070149.1"/>
    <property type="molecule type" value="Genomic_DNA"/>
</dbReference>
<evidence type="ECO:0000313" key="3">
    <source>
        <dbReference type="Proteomes" id="UP001620645"/>
    </source>
</evidence>
<keyword evidence="3" id="KW-1185">Reference proteome</keyword>
<sequence>MEIFDEFIVVDVKAFNGFSGQNYSRCNWSFRDVTQFAAIDLMTNCYPILQIKYIGNASKPPNLEPLAQIIRWDWDKNGAQRIISTQILNKGSELSFHICANDYASFVIRILKKQEKNPFPTPSSSSTDDDLTVKIGEKQIAVSAHWLSSVSPVISRMLSVEMKEKQQRAITLDELGVDMDQFMEFLEAIFLLNGPFLPNPTNVVMLLELADYFQVTALKSRCEKHLINCVEIPLIDRFLLIDRYGLNNFKNYFLHLDVDKLHAFFNANHEQLSSAVVSKQFFWLCG</sequence>
<dbReference type="AlphaFoldDB" id="A0ABD2HRR4"/>
<feature type="domain" description="BTB" evidence="1">
    <location>
        <begin position="129"/>
        <end position="190"/>
    </location>
</feature>
<dbReference type="InterPro" id="IPR000210">
    <property type="entry name" value="BTB/POZ_dom"/>
</dbReference>
<dbReference type="Pfam" id="PF00651">
    <property type="entry name" value="BTB"/>
    <property type="match status" value="1"/>
</dbReference>
<dbReference type="InterPro" id="IPR011333">
    <property type="entry name" value="SKP1/BTB/POZ_sf"/>
</dbReference>
<comment type="caution">
    <text evidence="2">The sequence shown here is derived from an EMBL/GenBank/DDBJ whole genome shotgun (WGS) entry which is preliminary data.</text>
</comment>
<dbReference type="Proteomes" id="UP001620645">
    <property type="component" value="Unassembled WGS sequence"/>
</dbReference>
<dbReference type="SUPFAM" id="SSF54695">
    <property type="entry name" value="POZ domain"/>
    <property type="match status" value="1"/>
</dbReference>
<proteinExistence type="predicted"/>
<evidence type="ECO:0000259" key="1">
    <source>
        <dbReference type="PROSITE" id="PS50097"/>
    </source>
</evidence>
<accession>A0ABD2HRR4</accession>
<dbReference type="PANTHER" id="PTHR22744">
    <property type="entry name" value="HELIX LOOP HELIX PROTEIN 21-RELATED"/>
    <property type="match status" value="1"/>
</dbReference>